<dbReference type="GO" id="GO:0005524">
    <property type="term" value="F:ATP binding"/>
    <property type="evidence" value="ECO:0007669"/>
    <property type="project" value="UniProtKB-UniRule"/>
</dbReference>
<dbReference type="InterPro" id="IPR008271">
    <property type="entry name" value="Ser/Thr_kinase_AS"/>
</dbReference>
<feature type="region of interest" description="Disordered" evidence="7">
    <location>
        <begin position="417"/>
        <end position="441"/>
    </location>
</feature>
<dbReference type="InterPro" id="IPR000719">
    <property type="entry name" value="Prot_kinase_dom"/>
</dbReference>
<keyword evidence="5" id="KW-0393">Immunoglobulin domain</keyword>
<feature type="compositionally biased region" description="Low complexity" evidence="7">
    <location>
        <begin position="221"/>
        <end position="264"/>
    </location>
</feature>
<keyword evidence="2" id="KW-0677">Repeat</keyword>
<accession>A0A8J2WEJ7</accession>
<evidence type="ECO:0000259" key="10">
    <source>
        <dbReference type="PROSITE" id="PS50853"/>
    </source>
</evidence>
<feature type="region of interest" description="Disordered" evidence="7">
    <location>
        <begin position="1413"/>
        <end position="1442"/>
    </location>
</feature>
<dbReference type="SMART" id="SM00220">
    <property type="entry name" value="S_TKc"/>
    <property type="match status" value="1"/>
</dbReference>
<dbReference type="EMBL" id="CAKKLH010000135">
    <property type="protein sequence ID" value="CAH0104351.1"/>
    <property type="molecule type" value="Genomic_DNA"/>
</dbReference>
<feature type="compositionally biased region" description="Low complexity" evidence="7">
    <location>
        <begin position="65"/>
        <end position="75"/>
    </location>
</feature>
<feature type="compositionally biased region" description="Low complexity" evidence="7">
    <location>
        <begin position="1233"/>
        <end position="1247"/>
    </location>
</feature>
<dbReference type="Proteomes" id="UP000789390">
    <property type="component" value="Unassembled WGS sequence"/>
</dbReference>
<evidence type="ECO:0000256" key="3">
    <source>
        <dbReference type="ARBA" id="ARBA00022741"/>
    </source>
</evidence>
<organism evidence="11 12">
    <name type="scientific">Daphnia galeata</name>
    <dbReference type="NCBI Taxonomy" id="27404"/>
    <lineage>
        <taxon>Eukaryota</taxon>
        <taxon>Metazoa</taxon>
        <taxon>Ecdysozoa</taxon>
        <taxon>Arthropoda</taxon>
        <taxon>Crustacea</taxon>
        <taxon>Branchiopoda</taxon>
        <taxon>Diplostraca</taxon>
        <taxon>Cladocera</taxon>
        <taxon>Anomopoda</taxon>
        <taxon>Daphniidae</taxon>
        <taxon>Daphnia</taxon>
    </lineage>
</organism>
<comment type="similarity">
    <text evidence="1">Belongs to the protein kinase superfamily. CAMK Ser/Thr protein kinase family.</text>
</comment>
<feature type="compositionally biased region" description="Low complexity" evidence="7">
    <location>
        <begin position="417"/>
        <end position="427"/>
    </location>
</feature>
<dbReference type="InterPro" id="IPR017441">
    <property type="entry name" value="Protein_kinase_ATP_BS"/>
</dbReference>
<feature type="region of interest" description="Disordered" evidence="7">
    <location>
        <begin position="65"/>
        <end position="90"/>
    </location>
</feature>
<dbReference type="GO" id="GO:0030154">
    <property type="term" value="P:cell differentiation"/>
    <property type="evidence" value="ECO:0007669"/>
    <property type="project" value="UniProtKB-ARBA"/>
</dbReference>
<feature type="domain" description="Ig-like" evidence="9">
    <location>
        <begin position="105"/>
        <end position="199"/>
    </location>
</feature>
<gene>
    <name evidence="11" type="ORF">DGAL_LOCUS7200</name>
</gene>
<dbReference type="PROSITE" id="PS50853">
    <property type="entry name" value="FN3"/>
    <property type="match status" value="1"/>
</dbReference>
<name>A0A8J2WEJ7_9CRUS</name>
<feature type="region of interest" description="Disordered" evidence="7">
    <location>
        <begin position="601"/>
        <end position="636"/>
    </location>
</feature>
<protein>
    <recommendedName>
        <fullName evidence="13">Myosin light chain kinase, smooth muscle</fullName>
    </recommendedName>
</protein>
<dbReference type="PANTHER" id="PTHR47633">
    <property type="entry name" value="IMMUNOGLOBULIN"/>
    <property type="match status" value="1"/>
</dbReference>
<feature type="compositionally biased region" description="Acidic residues" evidence="7">
    <location>
        <begin position="896"/>
        <end position="911"/>
    </location>
</feature>
<dbReference type="InterPro" id="IPR013783">
    <property type="entry name" value="Ig-like_fold"/>
</dbReference>
<dbReference type="Pfam" id="PF07679">
    <property type="entry name" value="I-set"/>
    <property type="match status" value="4"/>
</dbReference>
<feature type="region of interest" description="Disordered" evidence="7">
    <location>
        <begin position="875"/>
        <end position="911"/>
    </location>
</feature>
<feature type="compositionally biased region" description="Low complexity" evidence="7">
    <location>
        <begin position="1333"/>
        <end position="1358"/>
    </location>
</feature>
<dbReference type="Gene3D" id="1.10.510.10">
    <property type="entry name" value="Transferase(Phosphotransferase) domain 1"/>
    <property type="match status" value="1"/>
</dbReference>
<dbReference type="SMART" id="SM00408">
    <property type="entry name" value="IGc2"/>
    <property type="match status" value="4"/>
</dbReference>
<dbReference type="Gene3D" id="3.30.200.20">
    <property type="entry name" value="Phosphorylase Kinase, domain 1"/>
    <property type="match status" value="1"/>
</dbReference>
<evidence type="ECO:0000313" key="12">
    <source>
        <dbReference type="Proteomes" id="UP000789390"/>
    </source>
</evidence>
<feature type="compositionally biased region" description="Basic and acidic residues" evidence="7">
    <location>
        <begin position="875"/>
        <end position="891"/>
    </location>
</feature>
<dbReference type="PRINTS" id="PR00014">
    <property type="entry name" value="FNTYPEIII"/>
</dbReference>
<evidence type="ECO:0000259" key="8">
    <source>
        <dbReference type="PROSITE" id="PS50011"/>
    </source>
</evidence>
<proteinExistence type="inferred from homology"/>
<dbReference type="InterPro" id="IPR011009">
    <property type="entry name" value="Kinase-like_dom_sf"/>
</dbReference>
<evidence type="ECO:0000256" key="6">
    <source>
        <dbReference type="PROSITE-ProRule" id="PRU10141"/>
    </source>
</evidence>
<comment type="caution">
    <text evidence="11">The sequence shown here is derived from an EMBL/GenBank/DDBJ whole genome shotgun (WGS) entry which is preliminary data.</text>
</comment>
<dbReference type="Pfam" id="PF00041">
    <property type="entry name" value="fn3"/>
    <property type="match status" value="1"/>
</dbReference>
<evidence type="ECO:0000256" key="2">
    <source>
        <dbReference type="ARBA" id="ARBA00022737"/>
    </source>
</evidence>
<dbReference type="InterPro" id="IPR036116">
    <property type="entry name" value="FN3_sf"/>
</dbReference>
<keyword evidence="3 6" id="KW-0547">Nucleotide-binding</keyword>
<feature type="compositionally biased region" description="Polar residues" evidence="7">
    <location>
        <begin position="1423"/>
        <end position="1442"/>
    </location>
</feature>
<evidence type="ECO:0000313" key="11">
    <source>
        <dbReference type="EMBL" id="CAH0104351.1"/>
    </source>
</evidence>
<feature type="domain" description="Ig-like" evidence="9">
    <location>
        <begin position="480"/>
        <end position="573"/>
    </location>
</feature>
<evidence type="ECO:0000256" key="4">
    <source>
        <dbReference type="ARBA" id="ARBA00022840"/>
    </source>
</evidence>
<dbReference type="InterPro" id="IPR007110">
    <property type="entry name" value="Ig-like_dom"/>
</dbReference>
<feature type="domain" description="Ig-like" evidence="9">
    <location>
        <begin position="273"/>
        <end position="366"/>
    </location>
</feature>
<evidence type="ECO:0000256" key="7">
    <source>
        <dbReference type="SAM" id="MobiDB-lite"/>
    </source>
</evidence>
<dbReference type="FunFam" id="2.60.40.10:FF:001127">
    <property type="entry name" value="Myosin, light chain kinase a"/>
    <property type="match status" value="1"/>
</dbReference>
<dbReference type="InterPro" id="IPR003961">
    <property type="entry name" value="FN3_dom"/>
</dbReference>
<feature type="domain" description="Ig-like" evidence="9">
    <location>
        <begin position="670"/>
        <end position="763"/>
    </location>
</feature>
<dbReference type="OrthoDB" id="10260894at2759"/>
<feature type="compositionally biased region" description="Acidic residues" evidence="7">
    <location>
        <begin position="610"/>
        <end position="626"/>
    </location>
</feature>
<dbReference type="CDD" id="cd14103">
    <property type="entry name" value="STKc_MLCK"/>
    <property type="match status" value="1"/>
</dbReference>
<dbReference type="PROSITE" id="PS00107">
    <property type="entry name" value="PROTEIN_KINASE_ATP"/>
    <property type="match status" value="1"/>
</dbReference>
<dbReference type="SUPFAM" id="SSF56112">
    <property type="entry name" value="Protein kinase-like (PK-like)"/>
    <property type="match status" value="1"/>
</dbReference>
<dbReference type="PROSITE" id="PS50011">
    <property type="entry name" value="PROTEIN_KINASE_DOM"/>
    <property type="match status" value="1"/>
</dbReference>
<dbReference type="SMART" id="SM00060">
    <property type="entry name" value="FN3"/>
    <property type="match status" value="1"/>
</dbReference>
<evidence type="ECO:0008006" key="13">
    <source>
        <dbReference type="Google" id="ProtNLM"/>
    </source>
</evidence>
<feature type="region of interest" description="Disordered" evidence="7">
    <location>
        <begin position="216"/>
        <end position="272"/>
    </location>
</feature>
<keyword evidence="4 6" id="KW-0067">ATP-binding</keyword>
<dbReference type="PROSITE" id="PS00108">
    <property type="entry name" value="PROTEIN_KINASE_ST"/>
    <property type="match status" value="1"/>
</dbReference>
<dbReference type="InterPro" id="IPR003598">
    <property type="entry name" value="Ig_sub2"/>
</dbReference>
<feature type="domain" description="Fibronectin type-III" evidence="10">
    <location>
        <begin position="770"/>
        <end position="863"/>
    </location>
</feature>
<dbReference type="InterPro" id="IPR003599">
    <property type="entry name" value="Ig_sub"/>
</dbReference>
<dbReference type="SUPFAM" id="SSF49265">
    <property type="entry name" value="Fibronectin type III"/>
    <property type="match status" value="1"/>
</dbReference>
<feature type="region of interest" description="Disordered" evidence="7">
    <location>
        <begin position="1233"/>
        <end position="1256"/>
    </location>
</feature>
<dbReference type="GO" id="GO:0004672">
    <property type="term" value="F:protein kinase activity"/>
    <property type="evidence" value="ECO:0007669"/>
    <property type="project" value="InterPro"/>
</dbReference>
<feature type="binding site" evidence="6">
    <location>
        <position position="964"/>
    </location>
    <ligand>
        <name>ATP</name>
        <dbReference type="ChEBI" id="CHEBI:30616"/>
    </ligand>
</feature>
<dbReference type="SMART" id="SM00409">
    <property type="entry name" value="IG"/>
    <property type="match status" value="4"/>
</dbReference>
<feature type="region of interest" description="Disordered" evidence="7">
    <location>
        <begin position="1284"/>
        <end position="1358"/>
    </location>
</feature>
<dbReference type="InterPro" id="IPR013098">
    <property type="entry name" value="Ig_I-set"/>
</dbReference>
<dbReference type="PANTHER" id="PTHR47633:SF7">
    <property type="entry name" value="TITIN HOMOLOG"/>
    <property type="match status" value="1"/>
</dbReference>
<dbReference type="SUPFAM" id="SSF48726">
    <property type="entry name" value="Immunoglobulin"/>
    <property type="match status" value="5"/>
</dbReference>
<evidence type="ECO:0000256" key="5">
    <source>
        <dbReference type="ARBA" id="ARBA00023319"/>
    </source>
</evidence>
<dbReference type="FunFam" id="1.10.510.10:FF:000175">
    <property type="entry name" value="Myosin light chain kinase, smooth muscle"/>
    <property type="match status" value="1"/>
</dbReference>
<dbReference type="Gene3D" id="2.60.40.10">
    <property type="entry name" value="Immunoglobulins"/>
    <property type="match status" value="5"/>
</dbReference>
<dbReference type="GO" id="GO:0009653">
    <property type="term" value="P:anatomical structure morphogenesis"/>
    <property type="evidence" value="ECO:0007669"/>
    <property type="project" value="UniProtKB-ARBA"/>
</dbReference>
<dbReference type="Pfam" id="PF00069">
    <property type="entry name" value="Pkinase"/>
    <property type="match status" value="1"/>
</dbReference>
<dbReference type="FunFam" id="2.60.40.10:FF:000107">
    <property type="entry name" value="Myosin, light chain kinase a"/>
    <property type="match status" value="2"/>
</dbReference>
<evidence type="ECO:0000259" key="9">
    <source>
        <dbReference type="PROSITE" id="PS50835"/>
    </source>
</evidence>
<dbReference type="InterPro" id="IPR036179">
    <property type="entry name" value="Ig-like_dom_sf"/>
</dbReference>
<dbReference type="FunFam" id="2.60.40.10:FF:000612">
    <property type="entry name" value="palladin isoform X1"/>
    <property type="match status" value="1"/>
</dbReference>
<keyword evidence="12" id="KW-1185">Reference proteome</keyword>
<dbReference type="PROSITE" id="PS50835">
    <property type="entry name" value="IG_LIKE"/>
    <property type="match status" value="4"/>
</dbReference>
<dbReference type="FunFam" id="2.60.40.10:FF:001452">
    <property type="entry name" value="Uncharacterized protein, isoform F"/>
    <property type="match status" value="1"/>
</dbReference>
<feature type="domain" description="Protein kinase" evidence="8">
    <location>
        <begin position="935"/>
        <end position="1190"/>
    </location>
</feature>
<reference evidence="11" key="1">
    <citation type="submission" date="2021-11" db="EMBL/GenBank/DDBJ databases">
        <authorList>
            <person name="Schell T."/>
        </authorList>
    </citation>
    <scope>NUCLEOTIDE SEQUENCE</scope>
    <source>
        <strain evidence="11">M5</strain>
    </source>
</reference>
<dbReference type="CDD" id="cd00063">
    <property type="entry name" value="FN3"/>
    <property type="match status" value="1"/>
</dbReference>
<evidence type="ECO:0000256" key="1">
    <source>
        <dbReference type="ARBA" id="ARBA00006692"/>
    </source>
</evidence>
<sequence>MYTLTPDYYHDADHFVREGDGPVYKLTIPCVKLDFTGAYSVIARNVHGEAKAVISLQVYVHGQGRQGRQQGSTEAAPPPTHAPASLTSPSTAGHLTTLGHSLTAPTVVQPLRHLRCCDGDFVTFECRFNGQPEASGTLQVHWQRGGKLLRLCKDFSTEVNANEGVARLSIRRVYPEDEGEYTCVAYNELGSDSTSACLVVDVADDKENDLMVQLDSRPAGTVSARATPRTTPRTTPSRTIRSLSPINSKTAAAQQQQQQQQQQQKSRVRKVPPKFYSVPHNKIAETGETVRFQCNVGGNPSPRVTWDRDNIAIKPETITPAGRVRIEERDDVRVLEIRNVTSEDAGLYRITVENELGRIQANARLDILSRSSGSRSAGFIRSGSAAAAGRGGTYYSPLSGSSASRLSGRTLGLSGAGYLRGTSTPRSGGVGGGRRAGNEKTNDVRNHFVCVSLSVRYHATSDMDGSSWSSSDGSSAINQPVSFVHKLPSRMRVNEGDPIELQVVLTGTPPLKVVWVHNDSPLVDCPEFQHLDYGNGRYALRLSDPFTHDSGVYFCEAYNRHGDAESWCRLIVTDPTDKPFNAETSAEASSTTVTLAYSSANTASIRTRNDEEETGETEESESDDDEKNQNLTDDGVVDDRDLEENFFVCGKDDLNEYESDKLLNDELDNPFQVAAQIVKGPVSVSTLIGSTVLLEALIIGRPEPTVRWLKGGKELVESDRVEMRQADGMASLSLHGITADDSGKYIVMAENTFGMDCHYASLAVEGPPDPGGKPTICEVKADSLTLTWYGSVYDGGSVITGYLVEICETGQSWRVLTSECNSTSYVIHGLAPLRTYQFRVRAKNIHGSSDPSSPSDPLFLQPPMVVEKRDKAVVVDHHHREKEKNKDHDVSLDGQTADDDHLDYDQDDEDESHAPQFEHCLVTVQPGEPHFLEKYSVHEELGKGRFGVVYRLVDRASGALRAAKYVRCIKAADREKVYQEVAIMNKLQHPKLLQLAAAYDCPKEIVLVTEYISGGELFERVVADDFTLTERDCILFMRQICEGVGYMHSKSIVHLDLKPENILCQSPNSHRIKLIDFGLARQLDPDTPVRVLFGTPEFIAPEIVSYEPIGCATDMWSLGVVCYVLLSGLSPFMGDNDADTFANITSSDYDFDDDAFAAISSDAKDFISSLLVKRPEMRLSAEACLQHKWLAQAKQHMNSVKLPTDRLKKFIIRRKWQKTGTAIRALGRMASLSSASRRNSSSSSSGRRSSRMDSLCEEEHGSVFGGVLPGSNSRMLMATSSLTAPTNGADPITRIRSPSLPVVTHPCQSSGSNIAGIARSRSPSLPVTGPNPTLATTDCTTTDISSRSPSSVSVSASSSRRVYYADRSDSGISDCSNHSSTLLSGTHMPTLIQEEEDDDLYSSNTPENVLITNGCSSSSSSSVRLTGGTSLASKSGVVSHSSQYTLKSKSVVTSRYSVDSAIDGE</sequence>